<dbReference type="GO" id="GO:0004798">
    <property type="term" value="F:dTMP kinase activity"/>
    <property type="evidence" value="ECO:0007669"/>
    <property type="project" value="UniProtKB-UniRule"/>
</dbReference>
<dbReference type="GO" id="GO:0005829">
    <property type="term" value="C:cytosol"/>
    <property type="evidence" value="ECO:0007669"/>
    <property type="project" value="TreeGrafter"/>
</dbReference>
<evidence type="ECO:0000256" key="11">
    <source>
        <dbReference type="HAMAP-Rule" id="MF_00165"/>
    </source>
</evidence>
<dbReference type="HAMAP" id="MF_00165">
    <property type="entry name" value="Thymidylate_kinase"/>
    <property type="match status" value="1"/>
</dbReference>
<sequence>MPVYLITIEGGDGSGKGVATKVVSEVLSKEFSFTSVEATGEPRREHPLGRLAIDAVRRQTMTPEQEAGLFAADRVDHSHGWILPRLEEGRAVVSERNIHSSLVYQGVVGGLGVDRVAHMNSAALVPDLCIWVDCDPEVALKRIKTGSLRALTEKEEYFETTELQQRIRRGYTSLLSGELEMPTPFDMGAVIGPVLNEGTEAEFRRALISRIRKFVHSRPAPLNVDTEVVERHLLRRLLHASKGQTTLIGLGVEQTLTKEGWLDGRAPWKTLKEAQNEHDAALERVSEDARVDVPKSILSHSMSAICGTLALMPSADVAELRRALGPVRAVSERHTQRLVKFLHERTDWVHKHRALLGRDAPRSQLKERYRTAGTLVLAIWPLREAISKWIAVNPDTHLRFAMGQIVRSGRHPAAVRDTLERIALLGCGIEGASNPAGASGLVSWWQGKTV</sequence>
<evidence type="ECO:0000256" key="10">
    <source>
        <dbReference type="ARBA" id="ARBA00048743"/>
    </source>
</evidence>
<dbReference type="InterPro" id="IPR027417">
    <property type="entry name" value="P-loop_NTPase"/>
</dbReference>
<dbReference type="EC" id="2.7.4.9" evidence="2 11"/>
<evidence type="ECO:0000256" key="3">
    <source>
        <dbReference type="ARBA" id="ARBA00013355"/>
    </source>
</evidence>
<comment type="caution">
    <text evidence="11">Lacks conserved residue(s) required for the propagation of feature annotation.</text>
</comment>
<keyword evidence="6 11" id="KW-0547">Nucleotide-binding</keyword>
<dbReference type="EMBL" id="PSPG01000005">
    <property type="protein sequence ID" value="PXF21782.1"/>
    <property type="molecule type" value="Genomic_DNA"/>
</dbReference>
<name>A0A2V3HSF6_9ARCH</name>
<keyword evidence="8 11" id="KW-0067">ATP-binding</keyword>
<dbReference type="GO" id="GO:0006233">
    <property type="term" value="P:dTDP biosynthetic process"/>
    <property type="evidence" value="ECO:0007669"/>
    <property type="project" value="InterPro"/>
</dbReference>
<evidence type="ECO:0000256" key="5">
    <source>
        <dbReference type="ARBA" id="ARBA00022727"/>
    </source>
</evidence>
<dbReference type="GO" id="GO:0006235">
    <property type="term" value="P:dTTP biosynthetic process"/>
    <property type="evidence" value="ECO:0007669"/>
    <property type="project" value="UniProtKB-UniRule"/>
</dbReference>
<dbReference type="Gene3D" id="3.40.50.300">
    <property type="entry name" value="P-loop containing nucleotide triphosphate hydrolases"/>
    <property type="match status" value="1"/>
</dbReference>
<comment type="catalytic activity">
    <reaction evidence="10 11">
        <text>dTMP + ATP = dTDP + ADP</text>
        <dbReference type="Rhea" id="RHEA:13517"/>
        <dbReference type="ChEBI" id="CHEBI:30616"/>
        <dbReference type="ChEBI" id="CHEBI:58369"/>
        <dbReference type="ChEBI" id="CHEBI:63528"/>
        <dbReference type="ChEBI" id="CHEBI:456216"/>
        <dbReference type="EC" id="2.7.4.9"/>
    </reaction>
</comment>
<proteinExistence type="inferred from homology"/>
<keyword evidence="5 11" id="KW-0545">Nucleotide biosynthesis</keyword>
<dbReference type="PANTHER" id="PTHR10344">
    <property type="entry name" value="THYMIDYLATE KINASE"/>
    <property type="match status" value="1"/>
</dbReference>
<protein>
    <recommendedName>
        <fullName evidence="3 11">Probable thymidylate kinase</fullName>
        <ecNumber evidence="2 11">2.7.4.9</ecNumber>
    </recommendedName>
    <alternativeName>
        <fullName evidence="9 11">dTMP kinase</fullName>
    </alternativeName>
</protein>
<evidence type="ECO:0000259" key="12">
    <source>
        <dbReference type="Pfam" id="PF02223"/>
    </source>
</evidence>
<gene>
    <name evidence="11 13" type="primary">tmk</name>
    <name evidence="13" type="ORF">CXX69_03000</name>
</gene>
<accession>A0A2V3HSF6</accession>
<dbReference type="InterPro" id="IPR039430">
    <property type="entry name" value="Thymidylate_kin-like_dom"/>
</dbReference>
<organism evidence="13 14">
    <name type="scientific">Candidatus Thalassarchaeum betae</name>
    <dbReference type="NCBI Taxonomy" id="2599289"/>
    <lineage>
        <taxon>Archaea</taxon>
        <taxon>Methanobacteriati</taxon>
        <taxon>Thermoplasmatota</taxon>
        <taxon>Candidatus Poseidoniia</taxon>
        <taxon>Candidatus Poseidoniales</taxon>
        <taxon>Candidatus Thalassarchaeaceae</taxon>
        <taxon>Candidatus Thalassarchaeum</taxon>
    </lineage>
</organism>
<dbReference type="CDD" id="cd01672">
    <property type="entry name" value="TMPK"/>
    <property type="match status" value="1"/>
</dbReference>
<dbReference type="Proteomes" id="UP000248161">
    <property type="component" value="Unassembled WGS sequence"/>
</dbReference>
<evidence type="ECO:0000256" key="2">
    <source>
        <dbReference type="ARBA" id="ARBA00012980"/>
    </source>
</evidence>
<comment type="similarity">
    <text evidence="1 11">Belongs to the thymidylate kinase family.</text>
</comment>
<dbReference type="AlphaFoldDB" id="A0A2V3HSF6"/>
<evidence type="ECO:0000256" key="1">
    <source>
        <dbReference type="ARBA" id="ARBA00009776"/>
    </source>
</evidence>
<evidence type="ECO:0000256" key="7">
    <source>
        <dbReference type="ARBA" id="ARBA00022777"/>
    </source>
</evidence>
<reference evidence="13 14" key="1">
    <citation type="journal article" date="2015" name="Nat. Commun.">
        <title>Genomic and transcriptomic evidence for scavenging of diverse organic compounds by widespread deep-sea archaea.</title>
        <authorList>
            <person name="Li M."/>
            <person name="Baker B.J."/>
            <person name="Anantharaman K."/>
            <person name="Jain S."/>
            <person name="Breier J.A."/>
            <person name="Dick G.J."/>
        </authorList>
    </citation>
    <scope>NUCLEOTIDE SEQUENCE [LARGE SCALE GENOMIC DNA]</scope>
    <source>
        <strain evidence="13">Cayman_51_deep</strain>
    </source>
</reference>
<dbReference type="NCBIfam" id="TIGR00041">
    <property type="entry name" value="DTMP_kinase"/>
    <property type="match status" value="1"/>
</dbReference>
<keyword evidence="7 11" id="KW-0418">Kinase</keyword>
<keyword evidence="4 11" id="KW-0808">Transferase</keyword>
<evidence type="ECO:0000313" key="13">
    <source>
        <dbReference type="EMBL" id="PXF21782.1"/>
    </source>
</evidence>
<evidence type="ECO:0000313" key="14">
    <source>
        <dbReference type="Proteomes" id="UP000248161"/>
    </source>
</evidence>
<comment type="caution">
    <text evidence="13">The sequence shown here is derived from an EMBL/GenBank/DDBJ whole genome shotgun (WGS) entry which is preliminary data.</text>
</comment>
<dbReference type="SUPFAM" id="SSF52540">
    <property type="entry name" value="P-loop containing nucleoside triphosphate hydrolases"/>
    <property type="match status" value="1"/>
</dbReference>
<evidence type="ECO:0000256" key="4">
    <source>
        <dbReference type="ARBA" id="ARBA00022679"/>
    </source>
</evidence>
<dbReference type="PANTHER" id="PTHR10344:SF4">
    <property type="entry name" value="UMP-CMP KINASE 2, MITOCHONDRIAL"/>
    <property type="match status" value="1"/>
</dbReference>
<dbReference type="GO" id="GO:0005524">
    <property type="term" value="F:ATP binding"/>
    <property type="evidence" value="ECO:0007669"/>
    <property type="project" value="UniProtKB-UniRule"/>
</dbReference>
<evidence type="ECO:0000256" key="6">
    <source>
        <dbReference type="ARBA" id="ARBA00022741"/>
    </source>
</evidence>
<evidence type="ECO:0000256" key="9">
    <source>
        <dbReference type="ARBA" id="ARBA00029962"/>
    </source>
</evidence>
<dbReference type="GO" id="GO:0006227">
    <property type="term" value="P:dUDP biosynthetic process"/>
    <property type="evidence" value="ECO:0007669"/>
    <property type="project" value="TreeGrafter"/>
</dbReference>
<dbReference type="InterPro" id="IPR018094">
    <property type="entry name" value="Thymidylate_kinase"/>
</dbReference>
<feature type="domain" description="Thymidylate kinase-like" evidence="12">
    <location>
        <begin position="8"/>
        <end position="175"/>
    </location>
</feature>
<dbReference type="Pfam" id="PF02223">
    <property type="entry name" value="Thymidylate_kin"/>
    <property type="match status" value="1"/>
</dbReference>
<evidence type="ECO:0000256" key="8">
    <source>
        <dbReference type="ARBA" id="ARBA00022840"/>
    </source>
</evidence>